<protein>
    <submittedName>
        <fullName evidence="2">Alpha/beta hydrolase</fullName>
    </submittedName>
</protein>
<dbReference type="Pfam" id="PF00561">
    <property type="entry name" value="Abhydrolase_1"/>
    <property type="match status" value="1"/>
</dbReference>
<sequence>MPLYKNLILILLMFTNSELFSFEEGVANNNNVEIYYRDYGPLDGDPILLVQGLGGQLINWPEHLIEFLIDNNFRPIVFDNRDTGLSSRISSDSFTDEKRGNTIIRSYIRYYLRLPIQSEYIIDDMANDAISVLDELNIDKAHILGISMGGMIAQIIASSHPARTKTFTLIASTASTPSPLNGPTRKVRKLLMDRTKNPNSTIDERVNRSRKIFKEIGYPGIDLNTDEFYNNTAASIERGGNDDTGFGRQLTAILGSKNRLDKVRSIKAPTLIIHGKEDPLIKVKNAYKTNKLIKDSNLKIIPDMRHLIEPPVFIQFKDDLLNHLTS</sequence>
<dbReference type="InterPro" id="IPR000073">
    <property type="entry name" value="AB_hydrolase_1"/>
</dbReference>
<organism evidence="2 3">
    <name type="scientific">SAR86 cluster bacterium</name>
    <dbReference type="NCBI Taxonomy" id="2030880"/>
    <lineage>
        <taxon>Bacteria</taxon>
        <taxon>Pseudomonadati</taxon>
        <taxon>Pseudomonadota</taxon>
        <taxon>Gammaproteobacteria</taxon>
        <taxon>SAR86 cluster</taxon>
    </lineage>
</organism>
<dbReference type="SUPFAM" id="SSF53474">
    <property type="entry name" value="alpha/beta-Hydrolases"/>
    <property type="match status" value="1"/>
</dbReference>
<dbReference type="InterPro" id="IPR050471">
    <property type="entry name" value="AB_hydrolase"/>
</dbReference>
<gene>
    <name evidence="2" type="ORF">EVA94_01965</name>
</gene>
<evidence type="ECO:0000259" key="1">
    <source>
        <dbReference type="Pfam" id="PF00561"/>
    </source>
</evidence>
<dbReference type="InterPro" id="IPR029058">
    <property type="entry name" value="AB_hydrolase_fold"/>
</dbReference>
<dbReference type="PANTHER" id="PTHR43433:SF5">
    <property type="entry name" value="AB HYDROLASE-1 DOMAIN-CONTAINING PROTEIN"/>
    <property type="match status" value="1"/>
</dbReference>
<dbReference type="GO" id="GO:0004806">
    <property type="term" value="F:triacylglycerol lipase activity"/>
    <property type="evidence" value="ECO:0007669"/>
    <property type="project" value="TreeGrafter"/>
</dbReference>
<dbReference type="PANTHER" id="PTHR43433">
    <property type="entry name" value="HYDROLASE, ALPHA/BETA FOLD FAMILY PROTEIN"/>
    <property type="match status" value="1"/>
</dbReference>
<evidence type="ECO:0000313" key="2">
    <source>
        <dbReference type="EMBL" id="RZO24960.1"/>
    </source>
</evidence>
<dbReference type="EMBL" id="SHBG01000013">
    <property type="protein sequence ID" value="RZO24960.1"/>
    <property type="molecule type" value="Genomic_DNA"/>
</dbReference>
<feature type="domain" description="AB hydrolase-1" evidence="1">
    <location>
        <begin position="46"/>
        <end position="308"/>
    </location>
</feature>
<keyword evidence="2" id="KW-0378">Hydrolase</keyword>
<name>A0A520MUR9_9GAMM</name>
<dbReference type="Proteomes" id="UP000315498">
    <property type="component" value="Unassembled WGS sequence"/>
</dbReference>
<dbReference type="GO" id="GO:0046503">
    <property type="term" value="P:glycerolipid catabolic process"/>
    <property type="evidence" value="ECO:0007669"/>
    <property type="project" value="TreeGrafter"/>
</dbReference>
<dbReference type="AlphaFoldDB" id="A0A520MUR9"/>
<comment type="caution">
    <text evidence="2">The sequence shown here is derived from an EMBL/GenBank/DDBJ whole genome shotgun (WGS) entry which is preliminary data.</text>
</comment>
<reference evidence="2 3" key="1">
    <citation type="submission" date="2019-02" db="EMBL/GenBank/DDBJ databases">
        <title>Prokaryotic population dynamics and viral predation in marine succession experiment using metagenomics: the confinement effect.</title>
        <authorList>
            <person name="Haro-Moreno J.M."/>
            <person name="Rodriguez-Valera F."/>
            <person name="Lopez-Perez M."/>
        </authorList>
    </citation>
    <scope>NUCLEOTIDE SEQUENCE [LARGE SCALE GENOMIC DNA]</scope>
    <source>
        <strain evidence="2">MED-G161</strain>
    </source>
</reference>
<proteinExistence type="predicted"/>
<evidence type="ECO:0000313" key="3">
    <source>
        <dbReference type="Proteomes" id="UP000315498"/>
    </source>
</evidence>
<dbReference type="Gene3D" id="3.40.50.1820">
    <property type="entry name" value="alpha/beta hydrolase"/>
    <property type="match status" value="1"/>
</dbReference>
<accession>A0A520MUR9</accession>